<protein>
    <submittedName>
        <fullName evidence="1">Uncharacterized protein</fullName>
    </submittedName>
</protein>
<accession>A0A855EPF3</accession>
<gene>
    <name evidence="1" type="ORF">CRX53_07080</name>
</gene>
<name>A0A855EPF3_9ENTR</name>
<dbReference type="EMBL" id="PDLK01000002">
    <property type="protein sequence ID" value="PHH03751.1"/>
    <property type="molecule type" value="Genomic_DNA"/>
</dbReference>
<dbReference type="AlphaFoldDB" id="A0A855EPF3"/>
<dbReference type="RefSeq" id="WP_032617598.1">
    <property type="nucleotide sequence ID" value="NZ_CP083630.1"/>
</dbReference>
<organism evidence="1 2">
    <name type="scientific">Leclercia adecarboxylata</name>
    <dbReference type="NCBI Taxonomy" id="83655"/>
    <lineage>
        <taxon>Bacteria</taxon>
        <taxon>Pseudomonadati</taxon>
        <taxon>Pseudomonadota</taxon>
        <taxon>Gammaproteobacteria</taxon>
        <taxon>Enterobacterales</taxon>
        <taxon>Enterobacteriaceae</taxon>
        <taxon>Leclercia</taxon>
    </lineage>
</organism>
<comment type="caution">
    <text evidence="1">The sequence shown here is derived from an EMBL/GenBank/DDBJ whole genome shotgun (WGS) entry which is preliminary data.</text>
</comment>
<evidence type="ECO:0000313" key="1">
    <source>
        <dbReference type="EMBL" id="PHH03751.1"/>
    </source>
</evidence>
<evidence type="ECO:0000313" key="2">
    <source>
        <dbReference type="Proteomes" id="UP000222768"/>
    </source>
</evidence>
<dbReference type="Proteomes" id="UP000222768">
    <property type="component" value="Unassembled WGS sequence"/>
</dbReference>
<sequence>MSANELALRFSSAPAEELIGILPVLEVKEALRGEVEEDVMDEVWQEHQFEMEAVEEQTEEANRLAQKFELVAETFGTAIKLALTLPYGEAIQVLQDAIEDNPGYGRDPVKG</sequence>
<reference evidence="2" key="1">
    <citation type="submission" date="2017-09" db="EMBL/GenBank/DDBJ databases">
        <title>FDA dAtabase for Regulatory Grade micrObial Sequences (FDA-ARGOS): Supporting development and validation of Infectious Disease Dx tests.</title>
        <authorList>
            <person name="Minogue T."/>
            <person name="Wolcott M."/>
            <person name="Wasieloski L."/>
            <person name="Aguilar W."/>
            <person name="Moore D."/>
            <person name="Tallon L."/>
            <person name="Sadzewicz L."/>
            <person name="Ott S."/>
            <person name="Zhao X."/>
            <person name="Nagaraj S."/>
            <person name="Vavikolanu K."/>
            <person name="Aluvathingal J."/>
            <person name="Nadendla S."/>
            <person name="Sichtig H."/>
        </authorList>
    </citation>
    <scope>NUCLEOTIDE SEQUENCE [LARGE SCALE GENOMIC DNA]</scope>
    <source>
        <strain evidence="2">FDAARGOS_404</strain>
    </source>
</reference>
<proteinExistence type="predicted"/>